<dbReference type="EMBL" id="JAYKXN010000008">
    <property type="protein sequence ID" value="KAK7265006.1"/>
    <property type="molecule type" value="Genomic_DNA"/>
</dbReference>
<sequence>MLWFLCVSVGYSCVQLFAVSEAVTLTVCISFVTWWPHISPLHCNLNLNAHSFSFSVFTYSCDVLLISVSNFNGFSAC</sequence>
<evidence type="ECO:0000313" key="2">
    <source>
        <dbReference type="Proteomes" id="UP001359559"/>
    </source>
</evidence>
<name>A0AAN9EYN1_CLITE</name>
<organism evidence="1 2">
    <name type="scientific">Clitoria ternatea</name>
    <name type="common">Butterfly pea</name>
    <dbReference type="NCBI Taxonomy" id="43366"/>
    <lineage>
        <taxon>Eukaryota</taxon>
        <taxon>Viridiplantae</taxon>
        <taxon>Streptophyta</taxon>
        <taxon>Embryophyta</taxon>
        <taxon>Tracheophyta</taxon>
        <taxon>Spermatophyta</taxon>
        <taxon>Magnoliopsida</taxon>
        <taxon>eudicotyledons</taxon>
        <taxon>Gunneridae</taxon>
        <taxon>Pentapetalae</taxon>
        <taxon>rosids</taxon>
        <taxon>fabids</taxon>
        <taxon>Fabales</taxon>
        <taxon>Fabaceae</taxon>
        <taxon>Papilionoideae</taxon>
        <taxon>50 kb inversion clade</taxon>
        <taxon>NPAAA clade</taxon>
        <taxon>indigoferoid/millettioid clade</taxon>
        <taxon>Phaseoleae</taxon>
        <taxon>Clitoria</taxon>
    </lineage>
</organism>
<gene>
    <name evidence="1" type="ORF">RJT34_32622</name>
</gene>
<evidence type="ECO:0000313" key="1">
    <source>
        <dbReference type="EMBL" id="KAK7265006.1"/>
    </source>
</evidence>
<reference evidence="1 2" key="1">
    <citation type="submission" date="2024-01" db="EMBL/GenBank/DDBJ databases">
        <title>The genomes of 5 underutilized Papilionoideae crops provide insights into root nodulation and disease resistance.</title>
        <authorList>
            <person name="Yuan L."/>
        </authorList>
    </citation>
    <scope>NUCLEOTIDE SEQUENCE [LARGE SCALE GENOMIC DNA]</scope>
    <source>
        <strain evidence="1">LY-2023</strain>
        <tissue evidence="1">Leaf</tissue>
    </source>
</reference>
<proteinExistence type="predicted"/>
<protein>
    <submittedName>
        <fullName evidence="1">Uncharacterized protein</fullName>
    </submittedName>
</protein>
<comment type="caution">
    <text evidence="1">The sequence shown here is derived from an EMBL/GenBank/DDBJ whole genome shotgun (WGS) entry which is preliminary data.</text>
</comment>
<dbReference type="AlphaFoldDB" id="A0AAN9EYN1"/>
<dbReference type="Proteomes" id="UP001359559">
    <property type="component" value="Unassembled WGS sequence"/>
</dbReference>
<accession>A0AAN9EYN1</accession>
<keyword evidence="2" id="KW-1185">Reference proteome</keyword>